<dbReference type="Proteomes" id="UP000762676">
    <property type="component" value="Unassembled WGS sequence"/>
</dbReference>
<gene>
    <name evidence="1" type="ORF">ElyMa_002665400</name>
</gene>
<dbReference type="AlphaFoldDB" id="A0AAV4HA66"/>
<name>A0AAV4HA66_9GAST</name>
<reference evidence="1 2" key="1">
    <citation type="journal article" date="2021" name="Elife">
        <title>Chloroplast acquisition without the gene transfer in kleptoplastic sea slugs, Plakobranchus ocellatus.</title>
        <authorList>
            <person name="Maeda T."/>
            <person name="Takahashi S."/>
            <person name="Yoshida T."/>
            <person name="Shimamura S."/>
            <person name="Takaki Y."/>
            <person name="Nagai Y."/>
            <person name="Toyoda A."/>
            <person name="Suzuki Y."/>
            <person name="Arimoto A."/>
            <person name="Ishii H."/>
            <person name="Satoh N."/>
            <person name="Nishiyama T."/>
            <person name="Hasebe M."/>
            <person name="Maruyama T."/>
            <person name="Minagawa J."/>
            <person name="Obokata J."/>
            <person name="Shigenobu S."/>
        </authorList>
    </citation>
    <scope>NUCLEOTIDE SEQUENCE [LARGE SCALE GENOMIC DNA]</scope>
</reference>
<evidence type="ECO:0000313" key="1">
    <source>
        <dbReference type="EMBL" id="GFR94330.1"/>
    </source>
</evidence>
<dbReference type="EMBL" id="BMAT01005497">
    <property type="protein sequence ID" value="GFR94330.1"/>
    <property type="molecule type" value="Genomic_DNA"/>
</dbReference>
<comment type="caution">
    <text evidence="1">The sequence shown here is derived from an EMBL/GenBank/DDBJ whole genome shotgun (WGS) entry which is preliminary data.</text>
</comment>
<dbReference type="PANTHER" id="PTHR33198:SF20">
    <property type="entry name" value="RETROTRANSPOSON GAG DOMAIN-CONTAINING PROTEIN"/>
    <property type="match status" value="1"/>
</dbReference>
<keyword evidence="2" id="KW-1185">Reference proteome</keyword>
<evidence type="ECO:0000313" key="2">
    <source>
        <dbReference type="Proteomes" id="UP000762676"/>
    </source>
</evidence>
<sequence>MFIFNGPLSGTTEKQKCGWVGTWIGEEGREIYKTLQIAEADDVGVVFRKFEEHVRPKKNKRMSRHKLKNRKQTSTETFTNYVKDLMVILMDCEYENPEDILIDCIIDGVADAKLQEKLLDRGGGLTLAKALELGQQHHESKNQLRMLREEVRVDQIKTNSQRSAQRLSQPVKSQPTDYEKVWQVRQSQVLPSYIISVRILQAKRALASSLS</sequence>
<organism evidence="1 2">
    <name type="scientific">Elysia marginata</name>
    <dbReference type="NCBI Taxonomy" id="1093978"/>
    <lineage>
        <taxon>Eukaryota</taxon>
        <taxon>Metazoa</taxon>
        <taxon>Spiralia</taxon>
        <taxon>Lophotrochozoa</taxon>
        <taxon>Mollusca</taxon>
        <taxon>Gastropoda</taxon>
        <taxon>Heterobranchia</taxon>
        <taxon>Euthyneura</taxon>
        <taxon>Panpulmonata</taxon>
        <taxon>Sacoglossa</taxon>
        <taxon>Placobranchoidea</taxon>
        <taxon>Plakobranchidae</taxon>
        <taxon>Elysia</taxon>
    </lineage>
</organism>
<proteinExistence type="predicted"/>
<dbReference type="PANTHER" id="PTHR33198">
    <property type="entry name" value="ANK_REP_REGION DOMAIN-CONTAINING PROTEIN-RELATED"/>
    <property type="match status" value="1"/>
</dbReference>
<protein>
    <submittedName>
        <fullName evidence="1">Centrin-1</fullName>
    </submittedName>
</protein>
<accession>A0AAV4HA66</accession>